<accession>A0A0A8Z906</accession>
<reference evidence="1" key="2">
    <citation type="journal article" date="2015" name="Data Brief">
        <title>Shoot transcriptome of the giant reed, Arundo donax.</title>
        <authorList>
            <person name="Barrero R.A."/>
            <person name="Guerrero F.D."/>
            <person name="Moolhuijzen P."/>
            <person name="Goolsby J.A."/>
            <person name="Tidwell J."/>
            <person name="Bellgard S.E."/>
            <person name="Bellgard M.I."/>
        </authorList>
    </citation>
    <scope>NUCLEOTIDE SEQUENCE</scope>
    <source>
        <tissue evidence="1">Shoot tissue taken approximately 20 cm above the soil surface</tissue>
    </source>
</reference>
<dbReference type="AlphaFoldDB" id="A0A0A8Z906"/>
<sequence>MLAKIALKEPSVQMRKQCWSHLSHMSLFSWHT</sequence>
<dbReference type="EMBL" id="GBRH01263767">
    <property type="protein sequence ID" value="JAD34128.1"/>
    <property type="molecule type" value="Transcribed_RNA"/>
</dbReference>
<organism evidence="1">
    <name type="scientific">Arundo donax</name>
    <name type="common">Giant reed</name>
    <name type="synonym">Donax arundinaceus</name>
    <dbReference type="NCBI Taxonomy" id="35708"/>
    <lineage>
        <taxon>Eukaryota</taxon>
        <taxon>Viridiplantae</taxon>
        <taxon>Streptophyta</taxon>
        <taxon>Embryophyta</taxon>
        <taxon>Tracheophyta</taxon>
        <taxon>Spermatophyta</taxon>
        <taxon>Magnoliopsida</taxon>
        <taxon>Liliopsida</taxon>
        <taxon>Poales</taxon>
        <taxon>Poaceae</taxon>
        <taxon>PACMAD clade</taxon>
        <taxon>Arundinoideae</taxon>
        <taxon>Arundineae</taxon>
        <taxon>Arundo</taxon>
    </lineage>
</organism>
<evidence type="ECO:0000313" key="1">
    <source>
        <dbReference type="EMBL" id="JAD34128.1"/>
    </source>
</evidence>
<reference evidence="1" key="1">
    <citation type="submission" date="2014-09" db="EMBL/GenBank/DDBJ databases">
        <authorList>
            <person name="Magalhaes I.L.F."/>
            <person name="Oliveira U."/>
            <person name="Santos F.R."/>
            <person name="Vidigal T.H.D.A."/>
            <person name="Brescovit A.D."/>
            <person name="Santos A.J."/>
        </authorList>
    </citation>
    <scope>NUCLEOTIDE SEQUENCE</scope>
    <source>
        <tissue evidence="1">Shoot tissue taken approximately 20 cm above the soil surface</tissue>
    </source>
</reference>
<protein>
    <submittedName>
        <fullName evidence="1">Uncharacterized protein</fullName>
    </submittedName>
</protein>
<name>A0A0A8Z906_ARUDO</name>
<proteinExistence type="predicted"/>